<proteinExistence type="predicted"/>
<reference evidence="2 3" key="1">
    <citation type="submission" date="2019-08" db="EMBL/GenBank/DDBJ databases">
        <title>Deep-cultivation of Planctomycetes and their phenomic and genomic characterization uncovers novel biology.</title>
        <authorList>
            <person name="Wiegand S."/>
            <person name="Jogler M."/>
            <person name="Boedeker C."/>
            <person name="Pinto D."/>
            <person name="Vollmers J."/>
            <person name="Rivas-Marin E."/>
            <person name="Kohn T."/>
            <person name="Peeters S.H."/>
            <person name="Heuer A."/>
            <person name="Rast P."/>
            <person name="Oberbeckmann S."/>
            <person name="Bunk B."/>
            <person name="Jeske O."/>
            <person name="Meyerdierks A."/>
            <person name="Storesund J.E."/>
            <person name="Kallscheuer N."/>
            <person name="Luecker S."/>
            <person name="Lage O.M."/>
            <person name="Pohl T."/>
            <person name="Merkel B.J."/>
            <person name="Hornburger P."/>
            <person name="Mueller R.-W."/>
            <person name="Bruemmer F."/>
            <person name="Labrenz M."/>
            <person name="Spormann A.M."/>
            <person name="Op den Camp H."/>
            <person name="Overmann J."/>
            <person name="Amann R."/>
            <person name="Jetten M.S.M."/>
            <person name="Mascher T."/>
            <person name="Medema M.H."/>
            <person name="Devos D.P."/>
            <person name="Kaster A.-K."/>
            <person name="Ovreas L."/>
            <person name="Rohde M."/>
            <person name="Galperin M.Y."/>
            <person name="Jogler C."/>
        </authorList>
    </citation>
    <scope>NUCLEOTIDE SEQUENCE [LARGE SCALE GENOMIC DNA]</scope>
    <source>
        <strain evidence="2 3">OJF2</strain>
    </source>
</reference>
<evidence type="ECO:0000313" key="3">
    <source>
        <dbReference type="Proteomes" id="UP000324233"/>
    </source>
</evidence>
<dbReference type="EMBL" id="CP042997">
    <property type="protein sequence ID" value="QEH36418.1"/>
    <property type="molecule type" value="Genomic_DNA"/>
</dbReference>
<feature type="region of interest" description="Disordered" evidence="1">
    <location>
        <begin position="135"/>
        <end position="160"/>
    </location>
</feature>
<accession>A0A5B9W764</accession>
<evidence type="ECO:0000313" key="2">
    <source>
        <dbReference type="EMBL" id="QEH36418.1"/>
    </source>
</evidence>
<keyword evidence="3" id="KW-1185">Reference proteome</keyword>
<feature type="compositionally biased region" description="Polar residues" evidence="1">
    <location>
        <begin position="144"/>
        <end position="156"/>
    </location>
</feature>
<dbReference type="KEGG" id="agv:OJF2_49820"/>
<name>A0A5B9W764_9BACT</name>
<sequence>MQILTYNKATATAGNTTYYKQNNIDYRTARGPNFNGNLVDGGNWNYWYSYNGGQDVNSTVVPASGSIPATGVSAPTTSDAPESNLPNVINGKPVTAASISSNFSMYLMFKSLVQGSVWLAVSQLNWSWSVSVSQQGGAWPNPNPKQQTAPGNSTTPAGAGAFPPWVNTTAAYRDYYAPAPTNWRT</sequence>
<dbReference type="Proteomes" id="UP000324233">
    <property type="component" value="Chromosome"/>
</dbReference>
<dbReference type="AlphaFoldDB" id="A0A5B9W764"/>
<evidence type="ECO:0000256" key="1">
    <source>
        <dbReference type="SAM" id="MobiDB-lite"/>
    </source>
</evidence>
<protein>
    <submittedName>
        <fullName evidence="2">Uncharacterized protein</fullName>
    </submittedName>
</protein>
<gene>
    <name evidence="2" type="ORF">OJF2_49820</name>
</gene>
<organism evidence="2 3">
    <name type="scientific">Aquisphaera giovannonii</name>
    <dbReference type="NCBI Taxonomy" id="406548"/>
    <lineage>
        <taxon>Bacteria</taxon>
        <taxon>Pseudomonadati</taxon>
        <taxon>Planctomycetota</taxon>
        <taxon>Planctomycetia</taxon>
        <taxon>Isosphaerales</taxon>
        <taxon>Isosphaeraceae</taxon>
        <taxon>Aquisphaera</taxon>
    </lineage>
</organism>
<dbReference type="RefSeq" id="WP_148596107.1">
    <property type="nucleotide sequence ID" value="NZ_CP042997.1"/>
</dbReference>